<keyword evidence="3" id="KW-1185">Reference proteome</keyword>
<dbReference type="EMBL" id="KV426148">
    <property type="protein sequence ID" value="KZV86675.1"/>
    <property type="molecule type" value="Genomic_DNA"/>
</dbReference>
<evidence type="ECO:0000259" key="1">
    <source>
        <dbReference type="PROSITE" id="PS50181"/>
    </source>
</evidence>
<reference evidence="2 3" key="1">
    <citation type="journal article" date="2016" name="Mol. Biol. Evol.">
        <title>Comparative Genomics of Early-Diverging Mushroom-Forming Fungi Provides Insights into the Origins of Lignocellulose Decay Capabilities.</title>
        <authorList>
            <person name="Nagy L.G."/>
            <person name="Riley R."/>
            <person name="Tritt A."/>
            <person name="Adam C."/>
            <person name="Daum C."/>
            <person name="Floudas D."/>
            <person name="Sun H."/>
            <person name="Yadav J.S."/>
            <person name="Pangilinan J."/>
            <person name="Larsson K.H."/>
            <person name="Matsuura K."/>
            <person name="Barry K."/>
            <person name="Labutti K."/>
            <person name="Kuo R."/>
            <person name="Ohm R.A."/>
            <person name="Bhattacharya S.S."/>
            <person name="Shirouzu T."/>
            <person name="Yoshinaga Y."/>
            <person name="Martin F.M."/>
            <person name="Grigoriev I.V."/>
            <person name="Hibbett D.S."/>
        </authorList>
    </citation>
    <scope>NUCLEOTIDE SEQUENCE [LARGE SCALE GENOMIC DNA]</scope>
    <source>
        <strain evidence="2 3">HHB12029</strain>
    </source>
</reference>
<dbReference type="InParanoid" id="A0A165EDG5"/>
<gene>
    <name evidence="2" type="ORF">EXIGLDRAFT_724504</name>
</gene>
<dbReference type="OrthoDB" id="3155440at2759"/>
<dbReference type="AlphaFoldDB" id="A0A165EDG5"/>
<dbReference type="PROSITE" id="PS50181">
    <property type="entry name" value="FBOX"/>
    <property type="match status" value="1"/>
</dbReference>
<name>A0A165EDG5_EXIGL</name>
<dbReference type="Gene3D" id="3.80.10.10">
    <property type="entry name" value="Ribonuclease Inhibitor"/>
    <property type="match status" value="1"/>
</dbReference>
<organism evidence="2 3">
    <name type="scientific">Exidia glandulosa HHB12029</name>
    <dbReference type="NCBI Taxonomy" id="1314781"/>
    <lineage>
        <taxon>Eukaryota</taxon>
        <taxon>Fungi</taxon>
        <taxon>Dikarya</taxon>
        <taxon>Basidiomycota</taxon>
        <taxon>Agaricomycotina</taxon>
        <taxon>Agaricomycetes</taxon>
        <taxon>Auriculariales</taxon>
        <taxon>Exidiaceae</taxon>
        <taxon>Exidia</taxon>
    </lineage>
</organism>
<dbReference type="InterPro" id="IPR036047">
    <property type="entry name" value="F-box-like_dom_sf"/>
</dbReference>
<feature type="domain" description="F-box" evidence="1">
    <location>
        <begin position="4"/>
        <end position="51"/>
    </location>
</feature>
<dbReference type="InterPro" id="IPR001810">
    <property type="entry name" value="F-box_dom"/>
</dbReference>
<evidence type="ECO:0000313" key="3">
    <source>
        <dbReference type="Proteomes" id="UP000077266"/>
    </source>
</evidence>
<dbReference type="Proteomes" id="UP000077266">
    <property type="component" value="Unassembled WGS sequence"/>
</dbReference>
<evidence type="ECO:0000313" key="2">
    <source>
        <dbReference type="EMBL" id="KZV86675.1"/>
    </source>
</evidence>
<sequence length="445" mass="49898">MAGRDLTTALPPELVRRFFQDCTFDELHPLLGVCTRWRAIGLDHPTYWRSIQFSDFTEGAIHRALLRIERTFGRPFSLSVWAHRSEETISHILSVISTCLERLVKLKIFLPGVHAATALEALLHPAPRLETLHLDCPGDRPAALTTVPSGLFARHAPLLRSLRLYGSHLVEPLEAFRPVSDVFLTVRPGDDAFLPCAFTHFPSARRLTFTGCAALSTSQRAPEAFWSGLDSLKLCGAREDLSSAIRDLPLHAIRNILIQPGSSQFDYVCSLLHGELDLALVSDHDFEDHTGMFVLQLTERSTQRRRMFADHWCWWEEGTSSPNLYDLHRFSIADRFTTFSLSADILPAACARLPPLPNVVEITVMFHYWGFSGATPVQPLVVPKLRSLKLRGHDELPTVPASFLRDMCTHAFVGYVAPLVLTVERVIIPRHGDALESLSEFAQLS</sequence>
<dbReference type="InterPro" id="IPR032675">
    <property type="entry name" value="LRR_dom_sf"/>
</dbReference>
<protein>
    <recommendedName>
        <fullName evidence="1">F-box domain-containing protein</fullName>
    </recommendedName>
</protein>
<accession>A0A165EDG5</accession>
<proteinExistence type="predicted"/>
<dbReference type="SUPFAM" id="SSF81383">
    <property type="entry name" value="F-box domain"/>
    <property type="match status" value="1"/>
</dbReference>